<evidence type="ECO:0000313" key="2">
    <source>
        <dbReference type="EMBL" id="BAU81885.1"/>
    </source>
</evidence>
<proteinExistence type="predicted"/>
<gene>
    <name evidence="2" type="ORF">SLA_0934</name>
</gene>
<dbReference type="AlphaFoldDB" id="A0A160NVG2"/>
<evidence type="ECO:0000256" key="1">
    <source>
        <dbReference type="SAM" id="MobiDB-lite"/>
    </source>
</evidence>
<dbReference type="Proteomes" id="UP000217676">
    <property type="component" value="Chromosome"/>
</dbReference>
<reference evidence="2 3" key="1">
    <citation type="journal article" date="2016" name="Genome Announc.">
        <title>Complete Genome Sequence of Thiostrepton-Producing Streptomyces laurentii ATCC 31255.</title>
        <authorList>
            <person name="Doi K."/>
            <person name="Fujino Y."/>
            <person name="Nagayoshi Y."/>
            <person name="Ohshima T."/>
            <person name="Ogata S."/>
        </authorList>
    </citation>
    <scope>NUCLEOTIDE SEQUENCE [LARGE SCALE GENOMIC DNA]</scope>
    <source>
        <strain evidence="2 3">ATCC 31255</strain>
    </source>
</reference>
<keyword evidence="3" id="KW-1185">Reference proteome</keyword>
<dbReference type="EMBL" id="AP017424">
    <property type="protein sequence ID" value="BAU81885.1"/>
    <property type="molecule type" value="Genomic_DNA"/>
</dbReference>
<protein>
    <submittedName>
        <fullName evidence="2">Uncharacterized protein</fullName>
    </submittedName>
</protein>
<sequence>MLGRRPDVVGGSFGARAVPRRVPAREDHPEALGVVTLTGARSPDSRPRVIARKRESVPRWPSLKDADFGLEWRKRALEPEGRFGPAGALLSFGDPLESVRA</sequence>
<name>A0A160NVG2_STRLU</name>
<evidence type="ECO:0000313" key="3">
    <source>
        <dbReference type="Proteomes" id="UP000217676"/>
    </source>
</evidence>
<organism evidence="2 3">
    <name type="scientific">Streptomyces laurentii</name>
    <dbReference type="NCBI Taxonomy" id="39478"/>
    <lineage>
        <taxon>Bacteria</taxon>
        <taxon>Bacillati</taxon>
        <taxon>Actinomycetota</taxon>
        <taxon>Actinomycetes</taxon>
        <taxon>Kitasatosporales</taxon>
        <taxon>Streptomycetaceae</taxon>
        <taxon>Streptomyces</taxon>
    </lineage>
</organism>
<feature type="region of interest" description="Disordered" evidence="1">
    <location>
        <begin position="81"/>
        <end position="101"/>
    </location>
</feature>
<accession>A0A160NVG2</accession>
<dbReference type="KEGG" id="slau:SLA_0934"/>